<dbReference type="InterPro" id="IPR036291">
    <property type="entry name" value="NAD(P)-bd_dom_sf"/>
</dbReference>
<dbReference type="Proteomes" id="UP001500635">
    <property type="component" value="Unassembled WGS sequence"/>
</dbReference>
<evidence type="ECO:0000256" key="3">
    <source>
        <dbReference type="SAM" id="MobiDB-lite"/>
    </source>
</evidence>
<dbReference type="InterPro" id="IPR002347">
    <property type="entry name" value="SDR_fam"/>
</dbReference>
<proteinExistence type="inferred from homology"/>
<organism evidence="4 5">
    <name type="scientific">Tsukamurella soli</name>
    <dbReference type="NCBI Taxonomy" id="644556"/>
    <lineage>
        <taxon>Bacteria</taxon>
        <taxon>Bacillati</taxon>
        <taxon>Actinomycetota</taxon>
        <taxon>Actinomycetes</taxon>
        <taxon>Mycobacteriales</taxon>
        <taxon>Tsukamurellaceae</taxon>
        <taxon>Tsukamurella</taxon>
    </lineage>
</organism>
<keyword evidence="5" id="KW-1185">Reference proteome</keyword>
<dbReference type="RefSeq" id="WP_344999762.1">
    <property type="nucleotide sequence ID" value="NZ_BAABFR010000092.1"/>
</dbReference>
<gene>
    <name evidence="4" type="ORF">GCM10023147_42050</name>
</gene>
<dbReference type="Gene3D" id="3.40.50.720">
    <property type="entry name" value="NAD(P)-binding Rossmann-like Domain"/>
    <property type="match status" value="2"/>
</dbReference>
<dbReference type="Pfam" id="PF00106">
    <property type="entry name" value="adh_short"/>
    <property type="match status" value="1"/>
</dbReference>
<evidence type="ECO:0008006" key="6">
    <source>
        <dbReference type="Google" id="ProtNLM"/>
    </source>
</evidence>
<protein>
    <recommendedName>
        <fullName evidence="6">NADP-dependent 3-hydroxy acid dehydrogenase YdfG</fullName>
    </recommendedName>
</protein>
<dbReference type="SUPFAM" id="SSF51735">
    <property type="entry name" value="NAD(P)-binding Rossmann-fold domains"/>
    <property type="match status" value="1"/>
</dbReference>
<dbReference type="PRINTS" id="PR00081">
    <property type="entry name" value="GDHRDH"/>
</dbReference>
<comment type="similarity">
    <text evidence="1">Belongs to the short-chain dehydrogenases/reductases (SDR) family.</text>
</comment>
<keyword evidence="2" id="KW-0560">Oxidoreductase</keyword>
<comment type="caution">
    <text evidence="4">The sequence shown here is derived from an EMBL/GenBank/DDBJ whole genome shotgun (WGS) entry which is preliminary data.</text>
</comment>
<dbReference type="EMBL" id="BAABFR010000092">
    <property type="protein sequence ID" value="GAA4401945.1"/>
    <property type="molecule type" value="Genomic_DNA"/>
</dbReference>
<accession>A0ABP8K7L1</accession>
<name>A0ABP8K7L1_9ACTN</name>
<feature type="region of interest" description="Disordered" evidence="3">
    <location>
        <begin position="178"/>
        <end position="197"/>
    </location>
</feature>
<reference evidence="5" key="1">
    <citation type="journal article" date="2019" name="Int. J. Syst. Evol. Microbiol.">
        <title>The Global Catalogue of Microorganisms (GCM) 10K type strain sequencing project: providing services to taxonomists for standard genome sequencing and annotation.</title>
        <authorList>
            <consortium name="The Broad Institute Genomics Platform"/>
            <consortium name="The Broad Institute Genome Sequencing Center for Infectious Disease"/>
            <person name="Wu L."/>
            <person name="Ma J."/>
        </authorList>
    </citation>
    <scope>NUCLEOTIDE SEQUENCE [LARGE SCALE GENOMIC DNA]</scope>
    <source>
        <strain evidence="5">JCM 17688</strain>
    </source>
</reference>
<dbReference type="PANTHER" id="PTHR43115:SF4">
    <property type="entry name" value="DEHYDROGENASE_REDUCTASE SDR FAMILY MEMBER 11"/>
    <property type="match status" value="1"/>
</dbReference>
<evidence type="ECO:0000256" key="2">
    <source>
        <dbReference type="ARBA" id="ARBA00023002"/>
    </source>
</evidence>
<evidence type="ECO:0000256" key="1">
    <source>
        <dbReference type="ARBA" id="ARBA00006484"/>
    </source>
</evidence>
<evidence type="ECO:0000313" key="4">
    <source>
        <dbReference type="EMBL" id="GAA4401945.1"/>
    </source>
</evidence>
<dbReference type="PANTHER" id="PTHR43115">
    <property type="entry name" value="DEHYDROGENASE/REDUCTASE SDR FAMILY MEMBER 11"/>
    <property type="match status" value="1"/>
</dbReference>
<evidence type="ECO:0000313" key="5">
    <source>
        <dbReference type="Proteomes" id="UP001500635"/>
    </source>
</evidence>
<sequence>MPTAVVTGASSGIGAATVRALAADGYRVHAVARRAERLEDLTLETGAVPHVTDLTDPDDVAGLAESITDCDVLVNVAGGAFDLASITDTAPETWRQTFEINVLGTLRITEIAPGMVHTEEFALNRVNDPDRAAATYRDVDRPLTADDVAAIIVAVLSLPAHVNIDQIVVRPVAQSSATHTHRGPIFAPHSAPQEGDS</sequence>